<comment type="caution">
    <text evidence="2">The sequence shown here is derived from an EMBL/GenBank/DDBJ whole genome shotgun (WGS) entry which is preliminary data.</text>
</comment>
<keyword evidence="1" id="KW-0472">Membrane</keyword>
<dbReference type="Proteomes" id="UP001528411">
    <property type="component" value="Unassembled WGS sequence"/>
</dbReference>
<reference evidence="2 3" key="1">
    <citation type="submission" date="2023-01" db="EMBL/GenBank/DDBJ databases">
        <title>Psychrosphaera sp. nov., isolated from marine algae.</title>
        <authorList>
            <person name="Bayburt H."/>
            <person name="Choi B.J."/>
            <person name="Kim J.M."/>
            <person name="Choi D.G."/>
            <person name="Jeon C.O."/>
        </authorList>
    </citation>
    <scope>NUCLEOTIDE SEQUENCE [LARGE SCALE GENOMIC DNA]</scope>
    <source>
        <strain evidence="2 3">G1-22</strain>
    </source>
</reference>
<protein>
    <submittedName>
        <fullName evidence="2">Uncharacterized protein</fullName>
    </submittedName>
</protein>
<feature type="transmembrane region" description="Helical" evidence="1">
    <location>
        <begin position="49"/>
        <end position="66"/>
    </location>
</feature>
<dbReference type="EMBL" id="JAQOMS010000002">
    <property type="protein sequence ID" value="MDC2889299.1"/>
    <property type="molecule type" value="Genomic_DNA"/>
</dbReference>
<organism evidence="2 3">
    <name type="scientific">Psychrosphaera algicola</name>
    <dbReference type="NCBI Taxonomy" id="3023714"/>
    <lineage>
        <taxon>Bacteria</taxon>
        <taxon>Pseudomonadati</taxon>
        <taxon>Pseudomonadota</taxon>
        <taxon>Gammaproteobacteria</taxon>
        <taxon>Alteromonadales</taxon>
        <taxon>Pseudoalteromonadaceae</taxon>
        <taxon>Psychrosphaera</taxon>
    </lineage>
</organism>
<keyword evidence="1" id="KW-1133">Transmembrane helix</keyword>
<proteinExistence type="predicted"/>
<dbReference type="RefSeq" id="WP_272180761.1">
    <property type="nucleotide sequence ID" value="NZ_JAQOMS010000002.1"/>
</dbReference>
<evidence type="ECO:0000313" key="2">
    <source>
        <dbReference type="EMBL" id="MDC2889299.1"/>
    </source>
</evidence>
<keyword evidence="1" id="KW-0812">Transmembrane</keyword>
<name>A0ABT5FE04_9GAMM</name>
<keyword evidence="3" id="KW-1185">Reference proteome</keyword>
<accession>A0ABT5FE04</accession>
<evidence type="ECO:0000256" key="1">
    <source>
        <dbReference type="SAM" id="Phobius"/>
    </source>
</evidence>
<evidence type="ECO:0000313" key="3">
    <source>
        <dbReference type="Proteomes" id="UP001528411"/>
    </source>
</evidence>
<sequence>MFVATQFIIQKLNPASDAERQALAADGSAAALDKLSAITANDLEVIRNPYLAIGVVVLLVLFVIAIKKCRVLKLCQKGLI</sequence>
<gene>
    <name evidence="2" type="ORF">PN838_11585</name>
</gene>